<dbReference type="PANTHER" id="PTHR11552">
    <property type="entry name" value="GLUCOSE-METHANOL-CHOLINE GMC OXIDOREDUCTASE"/>
    <property type="match status" value="1"/>
</dbReference>
<accession>A0A7Y4P5F3</accession>
<dbReference type="Pfam" id="PF00732">
    <property type="entry name" value="GMC_oxred_N"/>
    <property type="match status" value="1"/>
</dbReference>
<dbReference type="PANTHER" id="PTHR11552:SF147">
    <property type="entry name" value="CHOLINE DEHYDROGENASE, MITOCHONDRIAL"/>
    <property type="match status" value="1"/>
</dbReference>
<reference evidence="8 9" key="1">
    <citation type="submission" date="2020-05" db="EMBL/GenBank/DDBJ databases">
        <authorList>
            <person name="Niu N."/>
        </authorList>
    </citation>
    <scope>NUCLEOTIDE SEQUENCE [LARGE SCALE GENOMIC DNA]</scope>
    <source>
        <strain evidence="8 9">LMG10982</strain>
    </source>
</reference>
<comment type="cofactor">
    <cofactor evidence="1 5">
        <name>FAD</name>
        <dbReference type="ChEBI" id="CHEBI:57692"/>
    </cofactor>
</comment>
<dbReference type="EMBL" id="JABGBO010000012">
    <property type="protein sequence ID" value="NOL50446.1"/>
    <property type="molecule type" value="Genomic_DNA"/>
</dbReference>
<dbReference type="GO" id="GO:0050660">
    <property type="term" value="F:flavin adenine dinucleotide binding"/>
    <property type="evidence" value="ECO:0007669"/>
    <property type="project" value="InterPro"/>
</dbReference>
<keyword evidence="3 6" id="KW-0285">Flavoprotein</keyword>
<gene>
    <name evidence="8" type="ORF">HKX40_09925</name>
</gene>
<dbReference type="InterPro" id="IPR012132">
    <property type="entry name" value="GMC_OxRdtase"/>
</dbReference>
<dbReference type="PROSITE" id="PS00623">
    <property type="entry name" value="GMC_OXRED_1"/>
    <property type="match status" value="1"/>
</dbReference>
<evidence type="ECO:0000256" key="2">
    <source>
        <dbReference type="ARBA" id="ARBA00010790"/>
    </source>
</evidence>
<proteinExistence type="inferred from homology"/>
<comment type="caution">
    <text evidence="8">The sequence shown here is derived from an EMBL/GenBank/DDBJ whole genome shotgun (WGS) entry which is preliminary data.</text>
</comment>
<evidence type="ECO:0000256" key="6">
    <source>
        <dbReference type="RuleBase" id="RU003968"/>
    </source>
</evidence>
<evidence type="ECO:0000256" key="3">
    <source>
        <dbReference type="ARBA" id="ARBA00022630"/>
    </source>
</evidence>
<dbReference type="SUPFAM" id="SSF54373">
    <property type="entry name" value="FAD-linked reductases, C-terminal domain"/>
    <property type="match status" value="1"/>
</dbReference>
<keyword evidence="9" id="KW-1185">Reference proteome</keyword>
<evidence type="ECO:0000313" key="8">
    <source>
        <dbReference type="EMBL" id="NOL50446.1"/>
    </source>
</evidence>
<evidence type="ECO:0000259" key="7">
    <source>
        <dbReference type="PROSITE" id="PS00623"/>
    </source>
</evidence>
<evidence type="ECO:0000313" key="9">
    <source>
        <dbReference type="Proteomes" id="UP000541421"/>
    </source>
</evidence>
<organism evidence="8 9">
    <name type="scientific">Pelistega europaea</name>
    <dbReference type="NCBI Taxonomy" id="106147"/>
    <lineage>
        <taxon>Bacteria</taxon>
        <taxon>Pseudomonadati</taxon>
        <taxon>Pseudomonadota</taxon>
        <taxon>Betaproteobacteria</taxon>
        <taxon>Burkholderiales</taxon>
        <taxon>Alcaligenaceae</taxon>
        <taxon>Pelistega</taxon>
    </lineage>
</organism>
<keyword evidence="4 5" id="KW-0274">FAD</keyword>
<name>A0A7Y4P5F3_9BURK</name>
<protein>
    <submittedName>
        <fullName evidence="8">Choline dehydrogenase</fullName>
    </submittedName>
</protein>
<dbReference type="InterPro" id="IPR000172">
    <property type="entry name" value="GMC_OxRdtase_N"/>
</dbReference>
<dbReference type="RefSeq" id="WP_171589430.1">
    <property type="nucleotide sequence ID" value="NZ_JABGBO010000012.1"/>
</dbReference>
<dbReference type="Gene3D" id="3.30.560.10">
    <property type="entry name" value="Glucose Oxidase, domain 3"/>
    <property type="match status" value="1"/>
</dbReference>
<dbReference type="GO" id="GO:0016614">
    <property type="term" value="F:oxidoreductase activity, acting on CH-OH group of donors"/>
    <property type="evidence" value="ECO:0007669"/>
    <property type="project" value="InterPro"/>
</dbReference>
<sequence>MNNEFDFVIVGGGTAGCILANRLTENTGVQVMMLEAGTQQHSPLISIPAGFSKLMTMPKYNWLFHTQKESHLYNREIAVPRGKGLGGSSLINGMIYVRGIKQDYDSWKELGVQGWDFEAVQPYFKRIENFPGGGKERGHAGPMHITRVTENPPIANAFIKAFQEYGVSFNEDYNAGEQEGVGYYQVLQHEGKRWSVVDGYIKPILHRKNLKICDNAFVKKVIFNGKRCIGVVYQKEGQEFVVQARKEVILSAGTIQSAQLLEVSGVGNPEILNQLGVSIVHANNNVGENYIDHFATRMNWRINGFETLNESSRGAKLLCNIAKYYISKKGILTFGTGLIHGFVKSTPDQEVADIQYFVIHASYANAADRKLDTQPGMTFGVSQLRPESAGFIHSQSPDMTVPPKISPNMLTAEIDQRVLVNGMKIARQIVNTPSFKPHLIEEMSPGIAVDSDEKWLDFAKRNGQTIYHPIGTCRMGANEDMAVVDSELKVMGVTGLRIIDASVIPKMISGNIQAAVMMVAEKGSDIIRKEYGL</sequence>
<evidence type="ECO:0000256" key="5">
    <source>
        <dbReference type="PIRSR" id="PIRSR000137-2"/>
    </source>
</evidence>
<dbReference type="InterPro" id="IPR036188">
    <property type="entry name" value="FAD/NAD-bd_sf"/>
</dbReference>
<dbReference type="SUPFAM" id="SSF51905">
    <property type="entry name" value="FAD/NAD(P)-binding domain"/>
    <property type="match status" value="1"/>
</dbReference>
<dbReference type="Pfam" id="PF05199">
    <property type="entry name" value="GMC_oxred_C"/>
    <property type="match status" value="1"/>
</dbReference>
<dbReference type="InterPro" id="IPR007867">
    <property type="entry name" value="GMC_OxRtase_C"/>
</dbReference>
<dbReference type="Proteomes" id="UP000541421">
    <property type="component" value="Unassembled WGS sequence"/>
</dbReference>
<dbReference type="Gene3D" id="3.50.50.60">
    <property type="entry name" value="FAD/NAD(P)-binding domain"/>
    <property type="match status" value="1"/>
</dbReference>
<feature type="binding site" evidence="5">
    <location>
        <position position="218"/>
    </location>
    <ligand>
        <name>FAD</name>
        <dbReference type="ChEBI" id="CHEBI:57692"/>
    </ligand>
</feature>
<dbReference type="PIRSF" id="PIRSF000137">
    <property type="entry name" value="Alcohol_oxidase"/>
    <property type="match status" value="1"/>
</dbReference>
<evidence type="ECO:0000256" key="4">
    <source>
        <dbReference type="ARBA" id="ARBA00022827"/>
    </source>
</evidence>
<evidence type="ECO:0000256" key="1">
    <source>
        <dbReference type="ARBA" id="ARBA00001974"/>
    </source>
</evidence>
<feature type="domain" description="Glucose-methanol-choline oxidoreductase N-terminal" evidence="7">
    <location>
        <begin position="82"/>
        <end position="105"/>
    </location>
</feature>
<dbReference type="AlphaFoldDB" id="A0A7Y4P5F3"/>
<comment type="similarity">
    <text evidence="2 6">Belongs to the GMC oxidoreductase family.</text>
</comment>